<feature type="region of interest" description="Disordered" evidence="1">
    <location>
        <begin position="38"/>
        <end position="82"/>
    </location>
</feature>
<gene>
    <name evidence="2" type="ORF">NDU88_007060</name>
</gene>
<feature type="compositionally biased region" description="Polar residues" evidence="1">
    <location>
        <begin position="47"/>
        <end position="66"/>
    </location>
</feature>
<keyword evidence="3" id="KW-1185">Reference proteome</keyword>
<sequence>MVPGAQRTWAAGAVSPDRGAAGVAALECADLALLEALRPEDRRPGSQAGQKSGVRQSHGNLVSATNRPEALSYDEARRGAGS</sequence>
<organism evidence="2 3">
    <name type="scientific">Pleurodeles waltl</name>
    <name type="common">Iberian ribbed newt</name>
    <dbReference type="NCBI Taxonomy" id="8319"/>
    <lineage>
        <taxon>Eukaryota</taxon>
        <taxon>Metazoa</taxon>
        <taxon>Chordata</taxon>
        <taxon>Craniata</taxon>
        <taxon>Vertebrata</taxon>
        <taxon>Euteleostomi</taxon>
        <taxon>Amphibia</taxon>
        <taxon>Batrachia</taxon>
        <taxon>Caudata</taxon>
        <taxon>Salamandroidea</taxon>
        <taxon>Salamandridae</taxon>
        <taxon>Pleurodelinae</taxon>
        <taxon>Pleurodeles</taxon>
    </lineage>
</organism>
<dbReference type="EMBL" id="JANPWB010000013">
    <property type="protein sequence ID" value="KAJ1109700.1"/>
    <property type="molecule type" value="Genomic_DNA"/>
</dbReference>
<evidence type="ECO:0000313" key="3">
    <source>
        <dbReference type="Proteomes" id="UP001066276"/>
    </source>
</evidence>
<evidence type="ECO:0000313" key="2">
    <source>
        <dbReference type="EMBL" id="KAJ1109700.1"/>
    </source>
</evidence>
<reference evidence="2" key="1">
    <citation type="journal article" date="2022" name="bioRxiv">
        <title>Sequencing and chromosome-scale assembly of the giantPleurodeles waltlgenome.</title>
        <authorList>
            <person name="Brown T."/>
            <person name="Elewa A."/>
            <person name="Iarovenko S."/>
            <person name="Subramanian E."/>
            <person name="Araus A.J."/>
            <person name="Petzold A."/>
            <person name="Susuki M."/>
            <person name="Suzuki K.-i.T."/>
            <person name="Hayashi T."/>
            <person name="Toyoda A."/>
            <person name="Oliveira C."/>
            <person name="Osipova E."/>
            <person name="Leigh N.D."/>
            <person name="Simon A."/>
            <person name="Yun M.H."/>
        </authorList>
    </citation>
    <scope>NUCLEOTIDE SEQUENCE</scope>
    <source>
        <strain evidence="2">20211129_DDA</strain>
        <tissue evidence="2">Liver</tissue>
    </source>
</reference>
<accession>A0AAV7NAH1</accession>
<proteinExistence type="predicted"/>
<name>A0AAV7NAH1_PLEWA</name>
<protein>
    <submittedName>
        <fullName evidence="2">Uncharacterized protein</fullName>
    </submittedName>
</protein>
<dbReference type="AlphaFoldDB" id="A0AAV7NAH1"/>
<comment type="caution">
    <text evidence="2">The sequence shown here is derived from an EMBL/GenBank/DDBJ whole genome shotgun (WGS) entry which is preliminary data.</text>
</comment>
<dbReference type="Proteomes" id="UP001066276">
    <property type="component" value="Chromosome 9"/>
</dbReference>
<evidence type="ECO:0000256" key="1">
    <source>
        <dbReference type="SAM" id="MobiDB-lite"/>
    </source>
</evidence>